<dbReference type="AlphaFoldDB" id="A0A7S3UFN8"/>
<dbReference type="GO" id="GO:0004672">
    <property type="term" value="F:protein kinase activity"/>
    <property type="evidence" value="ECO:0007669"/>
    <property type="project" value="InterPro"/>
</dbReference>
<organism evidence="8">
    <name type="scientific">Picocystis salinarum</name>
    <dbReference type="NCBI Taxonomy" id="88271"/>
    <lineage>
        <taxon>Eukaryota</taxon>
        <taxon>Viridiplantae</taxon>
        <taxon>Chlorophyta</taxon>
        <taxon>Picocystophyceae</taxon>
        <taxon>Picocystales</taxon>
        <taxon>Picocystaceae</taxon>
        <taxon>Picocystis</taxon>
    </lineage>
</organism>
<dbReference type="PROSITE" id="PS50011">
    <property type="entry name" value="PROTEIN_KINASE_DOM"/>
    <property type="match status" value="1"/>
</dbReference>
<dbReference type="Gene3D" id="1.10.510.10">
    <property type="entry name" value="Transferase(Phosphotransferase) domain 1"/>
    <property type="match status" value="1"/>
</dbReference>
<dbReference type="Gene3D" id="3.30.200.20">
    <property type="entry name" value="Phosphorylase Kinase, domain 1"/>
    <property type="match status" value="1"/>
</dbReference>
<feature type="region of interest" description="Disordered" evidence="6">
    <location>
        <begin position="1"/>
        <end position="23"/>
    </location>
</feature>
<evidence type="ECO:0000256" key="2">
    <source>
        <dbReference type="ARBA" id="ARBA00022741"/>
    </source>
</evidence>
<dbReference type="InterPro" id="IPR008271">
    <property type="entry name" value="Ser/Thr_kinase_AS"/>
</dbReference>
<dbReference type="PROSITE" id="PS00107">
    <property type="entry name" value="PROTEIN_KINASE_ATP"/>
    <property type="match status" value="1"/>
</dbReference>
<dbReference type="GO" id="GO:0005524">
    <property type="term" value="F:ATP binding"/>
    <property type="evidence" value="ECO:0007669"/>
    <property type="project" value="UniProtKB-UniRule"/>
</dbReference>
<gene>
    <name evidence="8" type="ORF">PSAL00342_LOCUS6137</name>
</gene>
<accession>A0A7S3UFN8</accession>
<dbReference type="SMART" id="SM00220">
    <property type="entry name" value="S_TKc"/>
    <property type="match status" value="1"/>
</dbReference>
<reference evidence="8" key="1">
    <citation type="submission" date="2021-01" db="EMBL/GenBank/DDBJ databases">
        <authorList>
            <person name="Corre E."/>
            <person name="Pelletier E."/>
            <person name="Niang G."/>
            <person name="Scheremetjew M."/>
            <person name="Finn R."/>
            <person name="Kale V."/>
            <person name="Holt S."/>
            <person name="Cochrane G."/>
            <person name="Meng A."/>
            <person name="Brown T."/>
            <person name="Cohen L."/>
        </authorList>
    </citation>
    <scope>NUCLEOTIDE SEQUENCE</scope>
    <source>
        <strain evidence="8">CCMP1897</strain>
    </source>
</reference>
<dbReference type="PROSITE" id="PS00108">
    <property type="entry name" value="PROTEIN_KINASE_ST"/>
    <property type="match status" value="1"/>
</dbReference>
<keyword evidence="1" id="KW-0808">Transferase</keyword>
<evidence type="ECO:0000256" key="1">
    <source>
        <dbReference type="ARBA" id="ARBA00022679"/>
    </source>
</evidence>
<dbReference type="PANTHER" id="PTHR46699:SF4">
    <property type="entry name" value="SERINE_THREONINE-PROTEIN KINASE STN7, CHLOROPLASTIC"/>
    <property type="match status" value="1"/>
</dbReference>
<dbReference type="InterPro" id="IPR011009">
    <property type="entry name" value="Kinase-like_dom_sf"/>
</dbReference>
<sequence length="587" mass="65968">MAAKPRLLSRTSRVHGGEGGRRKACKVSRGRTVVRADPHTVGEAMHEAWKSADVLLHPVVHHMPMATGIGLPCTVQNCGDQVYRSSLDPVLRRETQGISPQAIAFALAMLAYLQAKPGVLVGAVDYYLIAPWSRMRSRKLRPSDLKIGKRIGTGAFGEVYEATVERGKIDGERVVVKKAKEFGEAETWMNERVERAIPGTCAQFYDSFEVLPNSRKNKRSVFGQSGSREVWLVWKYEGDKTLADFIAKKDFPYNLEERMFGEELDLPRGPERRLETIKAVLKKILEAVARLHAIGIVHRDIKPQNLIVTEDGEVKLIDLGAAADLRVGINYIPREFLLDPRYAAPEKFIMSTQTPVAPPAPVAAFLSPVLWTLNLPDRFDMYSVGAIFFQMSFPFVKTDGNLISFNRQLKNLDYDLEAWRKKSMLRGGRQIAPGFEVLDLDGQSGWKLLKQMMERKPRKRISVAKCLKSEFFAEDKAKEPSPIVEKVDQLMGSMDELASQSLESEVGQFLFDNMAKSGTSKVGGFTEAQLDDLGYTTRKKESARRRSSTQLWWRERRKAMTAVGEEGLDTVANDLGSALSRVLFRQR</sequence>
<dbReference type="PANTHER" id="PTHR46699">
    <property type="entry name" value="SERINE/THREONINE-PROTEIN KINASE STN8, CHLOROPLASTIC-RELATED"/>
    <property type="match status" value="1"/>
</dbReference>
<evidence type="ECO:0000256" key="4">
    <source>
        <dbReference type="ARBA" id="ARBA00022840"/>
    </source>
</evidence>
<feature type="binding site" evidence="5">
    <location>
        <position position="178"/>
    </location>
    <ligand>
        <name>ATP</name>
        <dbReference type="ChEBI" id="CHEBI:30616"/>
    </ligand>
</feature>
<evidence type="ECO:0000256" key="5">
    <source>
        <dbReference type="PROSITE-ProRule" id="PRU10141"/>
    </source>
</evidence>
<proteinExistence type="predicted"/>
<evidence type="ECO:0000256" key="6">
    <source>
        <dbReference type="SAM" id="MobiDB-lite"/>
    </source>
</evidence>
<keyword evidence="3" id="KW-0418">Kinase</keyword>
<evidence type="ECO:0000259" key="7">
    <source>
        <dbReference type="PROSITE" id="PS50011"/>
    </source>
</evidence>
<keyword evidence="2 5" id="KW-0547">Nucleotide-binding</keyword>
<name>A0A7S3UFN8_9CHLO</name>
<dbReference type="SUPFAM" id="SSF56112">
    <property type="entry name" value="Protein kinase-like (PK-like)"/>
    <property type="match status" value="1"/>
</dbReference>
<dbReference type="Pfam" id="PF00069">
    <property type="entry name" value="Pkinase"/>
    <property type="match status" value="1"/>
</dbReference>
<dbReference type="InterPro" id="IPR017441">
    <property type="entry name" value="Protein_kinase_ATP_BS"/>
</dbReference>
<protein>
    <recommendedName>
        <fullName evidence="7">Protein kinase domain-containing protein</fullName>
    </recommendedName>
</protein>
<dbReference type="EMBL" id="HBIS01006766">
    <property type="protein sequence ID" value="CAE0612302.1"/>
    <property type="molecule type" value="Transcribed_RNA"/>
</dbReference>
<evidence type="ECO:0000313" key="8">
    <source>
        <dbReference type="EMBL" id="CAE0612302.1"/>
    </source>
</evidence>
<dbReference type="InterPro" id="IPR000719">
    <property type="entry name" value="Prot_kinase_dom"/>
</dbReference>
<keyword evidence="4 5" id="KW-0067">ATP-binding</keyword>
<feature type="domain" description="Protein kinase" evidence="7">
    <location>
        <begin position="145"/>
        <end position="472"/>
    </location>
</feature>
<evidence type="ECO:0000256" key="3">
    <source>
        <dbReference type="ARBA" id="ARBA00022777"/>
    </source>
</evidence>